<proteinExistence type="predicted"/>
<sequence length="477" mass="52765">MELLEAMFAKKTANTKKSEDDEDEARKKKKGPLQILDATREKNVGIVLQFMRLPLETIERSVRRFEDLNLSEDNLEGLLSIIPQDDELGLLKPYAAPDAPPLAQPLSAPAQYFLMTMRVPRYAQRLRCWLSKRTFAKRHIEVDESIKAMLLGARSAVASQNFPRILQCILAIGNHLNAGTAFREARGFKMSDLPKLTTFRTTDAKSTMLEYLVDLVERKNPEFHSFSDELKPLLVMKSIDMASVQEELRKLRSEVTAAATLIKALRDDVESNIETFLGPFVHLANGKLQTTEAMLQETNDMIQQMAKFFGEDPKRVNLPELIGHIAEFVKSYATELKRQRDRDERKRRMVGGGPSVGGPAGSNGSPNAQRAGVASAGGMSPTPHATSSSGATVSPQRAEYQQHVTPSSTSPPPLNMMSTTNTVSSYDGAFEPIPSAVFPMPRSLRLSERNTGADGGHHRGVGGGRNQQFWDDVLGDD</sequence>
<dbReference type="SUPFAM" id="SSF101447">
    <property type="entry name" value="Formin homology 2 domain (FH2 domain)"/>
    <property type="match status" value="1"/>
</dbReference>
<dbReference type="InterPro" id="IPR015425">
    <property type="entry name" value="FH2_Formin"/>
</dbReference>
<feature type="coiled-coil region" evidence="1">
    <location>
        <begin position="241"/>
        <end position="268"/>
    </location>
</feature>
<organism evidence="4 5">
    <name type="scientific">Bodo saltans</name>
    <name type="common">Flagellated protozoan</name>
    <dbReference type="NCBI Taxonomy" id="75058"/>
    <lineage>
        <taxon>Eukaryota</taxon>
        <taxon>Discoba</taxon>
        <taxon>Euglenozoa</taxon>
        <taxon>Kinetoplastea</taxon>
        <taxon>Metakinetoplastina</taxon>
        <taxon>Eubodonida</taxon>
        <taxon>Bodonidae</taxon>
        <taxon>Bodo</taxon>
    </lineage>
</organism>
<feature type="compositionally biased region" description="Polar residues" evidence="2">
    <location>
        <begin position="383"/>
        <end position="395"/>
    </location>
</feature>
<keyword evidence="5" id="KW-1185">Reference proteome</keyword>
<evidence type="ECO:0000313" key="5">
    <source>
        <dbReference type="Proteomes" id="UP000051952"/>
    </source>
</evidence>
<evidence type="ECO:0000256" key="1">
    <source>
        <dbReference type="SAM" id="Coils"/>
    </source>
</evidence>
<keyword evidence="1" id="KW-0175">Coiled coil</keyword>
<feature type="compositionally biased region" description="Gly residues" evidence="2">
    <location>
        <begin position="350"/>
        <end position="361"/>
    </location>
</feature>
<gene>
    <name evidence="4" type="ORF">BSAL_16265</name>
</gene>
<evidence type="ECO:0000259" key="3">
    <source>
        <dbReference type="PROSITE" id="PS51444"/>
    </source>
</evidence>
<dbReference type="VEuPathDB" id="TriTrypDB:BSAL_16265"/>
<accession>A0A0S4KPG2</accession>
<dbReference type="InterPro" id="IPR042201">
    <property type="entry name" value="FH2_Formin_sf"/>
</dbReference>
<dbReference type="InterPro" id="IPR051425">
    <property type="entry name" value="Formin_Homology"/>
</dbReference>
<dbReference type="OrthoDB" id="26518at2759"/>
<dbReference type="AlphaFoldDB" id="A0A0S4KPG2"/>
<reference evidence="5" key="1">
    <citation type="submission" date="2015-09" db="EMBL/GenBank/DDBJ databases">
        <authorList>
            <consortium name="Pathogen Informatics"/>
        </authorList>
    </citation>
    <scope>NUCLEOTIDE SEQUENCE [LARGE SCALE GENOMIC DNA]</scope>
    <source>
        <strain evidence="5">Lake Konstanz</strain>
    </source>
</reference>
<dbReference type="PANTHER" id="PTHR45725">
    <property type="entry name" value="FORMIN HOMOLOGY 2 FAMILY MEMBER"/>
    <property type="match status" value="1"/>
</dbReference>
<dbReference type="PROSITE" id="PS51444">
    <property type="entry name" value="FH2"/>
    <property type="match status" value="1"/>
</dbReference>
<evidence type="ECO:0000256" key="2">
    <source>
        <dbReference type="SAM" id="MobiDB-lite"/>
    </source>
</evidence>
<dbReference type="Proteomes" id="UP000051952">
    <property type="component" value="Unassembled WGS sequence"/>
</dbReference>
<feature type="domain" description="FH2" evidence="3">
    <location>
        <begin position="1"/>
        <end position="358"/>
    </location>
</feature>
<feature type="compositionally biased region" description="Basic and acidic residues" evidence="2">
    <location>
        <begin position="337"/>
        <end position="346"/>
    </location>
</feature>
<protein>
    <submittedName>
        <fullName evidence="4">Formin, putative</fullName>
    </submittedName>
</protein>
<dbReference type="OMA" id="FRPHNEE"/>
<dbReference type="EMBL" id="CYKH01001660">
    <property type="protein sequence ID" value="CUI14803.1"/>
    <property type="molecule type" value="Genomic_DNA"/>
</dbReference>
<dbReference type="PANTHER" id="PTHR45725:SF1">
    <property type="entry name" value="DISHEVELLED ASSOCIATED ACTIVATOR OF MORPHOGENESIS, ISOFORM D"/>
    <property type="match status" value="1"/>
</dbReference>
<feature type="region of interest" description="Disordered" evidence="2">
    <location>
        <begin position="9"/>
        <end position="34"/>
    </location>
</feature>
<name>A0A0S4KPG2_BODSA</name>
<feature type="region of interest" description="Disordered" evidence="2">
    <location>
        <begin position="449"/>
        <end position="477"/>
    </location>
</feature>
<evidence type="ECO:0000313" key="4">
    <source>
        <dbReference type="EMBL" id="CUI14803.1"/>
    </source>
</evidence>
<dbReference type="SMART" id="SM00498">
    <property type="entry name" value="FH2"/>
    <property type="match status" value="1"/>
</dbReference>
<dbReference type="Pfam" id="PF02181">
    <property type="entry name" value="FH2"/>
    <property type="match status" value="1"/>
</dbReference>
<dbReference type="Gene3D" id="1.20.58.2220">
    <property type="entry name" value="Formin, FH2 domain"/>
    <property type="match status" value="1"/>
</dbReference>
<feature type="region of interest" description="Disordered" evidence="2">
    <location>
        <begin position="337"/>
        <end position="415"/>
    </location>
</feature>